<dbReference type="PANTHER" id="PTHR38134:SF2">
    <property type="entry name" value="GALACTOKINASE"/>
    <property type="match status" value="1"/>
</dbReference>
<sequence>MNALPKEARLIVKSLAPADFLVHLTKGRQMDLYREAWDFGAWQESNFEINWDRTFEAAMKVHEEATARLPAETAFLLRENVNVVVTDIPSTPLVAARRAQIPSVCLANFTWVEIFRRAATTPSRRAFLRALRAEYAAATLALIPGFALGLPYFRQRYEIPLIADRGKRRRAELRRELGVPLSRKVVLLYFGNWGLGEHGRKEFDHLQEEFSFVSLNEAFAASHRLDPLRWPFCDIVASVDVVLGKPGYGTMSECMANATPVVYYPRPEFAEYPALRQALAEWGGGVQITKRDLIEGRWGASLMRASQLAPPRISCTGARQAARHIVRLAKSR</sequence>
<reference evidence="1 2" key="1">
    <citation type="submission" date="2018-05" db="EMBL/GenBank/DDBJ databases">
        <title>A metagenomic window into the 2 km-deep terrestrial subsurface aquifer revealed taxonomically and functionally diverse microbial community comprising novel uncultured bacterial lineages.</title>
        <authorList>
            <person name="Kadnikov V.V."/>
            <person name="Mardanov A.V."/>
            <person name="Beletsky A.V."/>
            <person name="Banks D."/>
            <person name="Pimenov N.V."/>
            <person name="Frank Y.A."/>
            <person name="Karnachuk O.V."/>
            <person name="Ravin N.V."/>
        </authorList>
    </citation>
    <scope>NUCLEOTIDE SEQUENCE [LARGE SCALE GENOMIC DNA]</scope>
    <source>
        <strain evidence="1">BY</strain>
    </source>
</reference>
<proteinExistence type="predicted"/>
<dbReference type="Proteomes" id="UP000262583">
    <property type="component" value="Chromosome"/>
</dbReference>
<dbReference type="Gene3D" id="3.40.50.2000">
    <property type="entry name" value="Glycogen Phosphorylase B"/>
    <property type="match status" value="1"/>
</dbReference>
<organism evidence="1 2">
    <name type="scientific">Sumerlaea chitinivorans</name>
    <dbReference type="NCBI Taxonomy" id="2250252"/>
    <lineage>
        <taxon>Bacteria</taxon>
        <taxon>Candidatus Sumerlaeota</taxon>
        <taxon>Candidatus Sumerlaeia</taxon>
        <taxon>Candidatus Sumerlaeales</taxon>
        <taxon>Candidatus Sumerlaeaceae</taxon>
        <taxon>Candidatus Sumerlaea</taxon>
    </lineage>
</organism>
<evidence type="ECO:0000313" key="1">
    <source>
        <dbReference type="EMBL" id="AXA35147.1"/>
    </source>
</evidence>
<protein>
    <recommendedName>
        <fullName evidence="3">Glycosyl transferase family 28 C-terminal domain-containing protein</fullName>
    </recommendedName>
</protein>
<evidence type="ECO:0008006" key="3">
    <source>
        <dbReference type="Google" id="ProtNLM"/>
    </source>
</evidence>
<dbReference type="KEGG" id="schv:BRCON_0370"/>
<gene>
    <name evidence="1" type="ORF">BRCON_0370</name>
</gene>
<dbReference type="SUPFAM" id="SSF53756">
    <property type="entry name" value="UDP-Glycosyltransferase/glycogen phosphorylase"/>
    <property type="match status" value="1"/>
</dbReference>
<evidence type="ECO:0000313" key="2">
    <source>
        <dbReference type="Proteomes" id="UP000262583"/>
    </source>
</evidence>
<dbReference type="AlphaFoldDB" id="A0A2Z4Y1S2"/>
<dbReference type="PANTHER" id="PTHR38134">
    <property type="entry name" value="SLR1395 PROTEIN"/>
    <property type="match status" value="1"/>
</dbReference>
<name>A0A2Z4Y1S2_SUMC1</name>
<dbReference type="EMBL" id="CP030759">
    <property type="protein sequence ID" value="AXA35147.1"/>
    <property type="molecule type" value="Genomic_DNA"/>
</dbReference>
<accession>A0A2Z4Y1S2</accession>
<dbReference type="InterPro" id="IPR053205">
    <property type="entry name" value="GHMP_kinase_L-arabinokinase"/>
</dbReference>